<accession>A0ABM1ZVI3</accession>
<dbReference type="SUPFAM" id="SSF57667">
    <property type="entry name" value="beta-beta-alpha zinc fingers"/>
    <property type="match status" value="3"/>
</dbReference>
<dbReference type="PROSITE" id="PS51915">
    <property type="entry name" value="ZAD"/>
    <property type="match status" value="1"/>
</dbReference>
<evidence type="ECO:0008006" key="12">
    <source>
        <dbReference type="Google" id="ProtNLM"/>
    </source>
</evidence>
<proteinExistence type="predicted"/>
<protein>
    <recommendedName>
        <fullName evidence="12">C2h2-type zn-finger protein</fullName>
    </recommendedName>
</protein>
<dbReference type="SMART" id="SM00868">
    <property type="entry name" value="zf-AD"/>
    <property type="match status" value="1"/>
</dbReference>
<keyword evidence="11" id="KW-1185">Reference proteome</keyword>
<dbReference type="RefSeq" id="XP_029716610.2">
    <property type="nucleotide sequence ID" value="XM_029860750.2"/>
</dbReference>
<feature type="binding site" evidence="6">
    <location>
        <position position="25"/>
    </location>
    <ligand>
        <name>Zn(2+)</name>
        <dbReference type="ChEBI" id="CHEBI:29105"/>
    </ligand>
</feature>
<dbReference type="PROSITE" id="PS50157">
    <property type="entry name" value="ZINC_FINGER_C2H2_2"/>
    <property type="match status" value="6"/>
</dbReference>
<organism evidence="10 11">
    <name type="scientific">Aedes albopictus</name>
    <name type="common">Asian tiger mosquito</name>
    <name type="synonym">Stegomyia albopicta</name>
    <dbReference type="NCBI Taxonomy" id="7160"/>
    <lineage>
        <taxon>Eukaryota</taxon>
        <taxon>Metazoa</taxon>
        <taxon>Ecdysozoa</taxon>
        <taxon>Arthropoda</taxon>
        <taxon>Hexapoda</taxon>
        <taxon>Insecta</taxon>
        <taxon>Pterygota</taxon>
        <taxon>Neoptera</taxon>
        <taxon>Endopterygota</taxon>
        <taxon>Diptera</taxon>
        <taxon>Nematocera</taxon>
        <taxon>Culicoidea</taxon>
        <taxon>Culicidae</taxon>
        <taxon>Culicinae</taxon>
        <taxon>Aedini</taxon>
        <taxon>Aedes</taxon>
        <taxon>Stegomyia</taxon>
    </lineage>
</organism>
<dbReference type="Gene3D" id="3.40.1800.20">
    <property type="match status" value="1"/>
</dbReference>
<keyword evidence="2" id="KW-0677">Repeat</keyword>
<dbReference type="Pfam" id="PF07776">
    <property type="entry name" value="zf-AD"/>
    <property type="match status" value="1"/>
</dbReference>
<dbReference type="InterPro" id="IPR013087">
    <property type="entry name" value="Znf_C2H2_type"/>
</dbReference>
<feature type="region of interest" description="Disordered" evidence="7">
    <location>
        <begin position="158"/>
        <end position="189"/>
    </location>
</feature>
<feature type="binding site" evidence="6">
    <location>
        <position position="68"/>
    </location>
    <ligand>
        <name>Zn(2+)</name>
        <dbReference type="ChEBI" id="CHEBI:29105"/>
    </ligand>
</feature>
<evidence type="ECO:0000256" key="4">
    <source>
        <dbReference type="ARBA" id="ARBA00022833"/>
    </source>
</evidence>
<dbReference type="InterPro" id="IPR036236">
    <property type="entry name" value="Znf_C2H2_sf"/>
</dbReference>
<dbReference type="Gene3D" id="3.30.160.60">
    <property type="entry name" value="Classic Zinc Finger"/>
    <property type="match status" value="5"/>
</dbReference>
<feature type="compositionally biased region" description="Basic and acidic residues" evidence="7">
    <location>
        <begin position="180"/>
        <end position="189"/>
    </location>
</feature>
<keyword evidence="3 5" id="KW-0863">Zinc-finger</keyword>
<feature type="domain" description="ZAD" evidence="9">
    <location>
        <begin position="20"/>
        <end position="95"/>
    </location>
</feature>
<feature type="domain" description="C2H2-type" evidence="8">
    <location>
        <begin position="201"/>
        <end position="229"/>
    </location>
</feature>
<dbReference type="SMART" id="SM00355">
    <property type="entry name" value="ZnF_C2H2"/>
    <property type="match status" value="10"/>
</dbReference>
<dbReference type="PANTHER" id="PTHR24379:SF121">
    <property type="entry name" value="C2H2-TYPE DOMAIN-CONTAINING PROTEIN"/>
    <property type="match status" value="1"/>
</dbReference>
<sequence>MNLPTVKIEVPDPPTGEPESYCRFCYSAERLVSIFPATGNPHQRVIDLLKQLTSIKLNVLDDFPSAICGGCFVKLEEFDLFRRQCIVYHDETKRLRISAKACTFMVSLEREKVPNSIEGSTADLEHNIDVERGELSSIIDLQSIKVESIHAQVTSTEEAIENKPQVPSAKTSQTGRRLKRQENLKETKGKTKECNSQLKDYRCRICLQFFTNKDAINSHLLGSHTDVKKLQCLNCSKIFRGSQGLNVHVRKCYTLTSFACQHCDVLVKSKNELAAHESSCEQDRNKHPTPETPKPHPCDFCPKSFDSARQLYSHALLHEGKFACAKCGTNFHTPLNLKRHNERYHAHGMDELSTIVKCEPCQRTFVDASAYRSHHTRIHRQETDKDTRKLDEDKPFECDHCGKRFWSINTIRYHILVHRQYRDCDQCSESFRTVQQLKKHKLTAHPVKCQFCPKKYFSRKACRSHSNRTHGMIQVKLLAKNGTVTYKWRKLVFKCAVCELDYEIFRDLKDHFDRKHPEEKTQIKCSYCEKHISSSRIGYVGHVTGNCGQTPKKLKAWH</sequence>
<dbReference type="InterPro" id="IPR012934">
    <property type="entry name" value="Znf_AD"/>
</dbReference>
<dbReference type="PROSITE" id="PS00028">
    <property type="entry name" value="ZINC_FINGER_C2H2_1"/>
    <property type="match status" value="8"/>
</dbReference>
<dbReference type="EnsemblMetazoa" id="AALFPA23_022053.R32654">
    <property type="protein sequence ID" value="AALFPA23_022053.P32654"/>
    <property type="gene ID" value="AALFPA23_022053"/>
</dbReference>
<evidence type="ECO:0000256" key="2">
    <source>
        <dbReference type="ARBA" id="ARBA00022737"/>
    </source>
</evidence>
<evidence type="ECO:0000313" key="10">
    <source>
        <dbReference type="EnsemblMetazoa" id="AALFPA23_022053.P32654"/>
    </source>
</evidence>
<feature type="domain" description="C2H2-type" evidence="8">
    <location>
        <begin position="396"/>
        <end position="423"/>
    </location>
</feature>
<evidence type="ECO:0000256" key="7">
    <source>
        <dbReference type="SAM" id="MobiDB-lite"/>
    </source>
</evidence>
<evidence type="ECO:0000259" key="8">
    <source>
        <dbReference type="PROSITE" id="PS50157"/>
    </source>
</evidence>
<evidence type="ECO:0000256" key="3">
    <source>
        <dbReference type="ARBA" id="ARBA00022771"/>
    </source>
</evidence>
<reference evidence="11" key="1">
    <citation type="journal article" date="2015" name="Proc. Natl. Acad. Sci. U.S.A.">
        <title>Genome sequence of the Asian Tiger mosquito, Aedes albopictus, reveals insights into its biology, genetics, and evolution.</title>
        <authorList>
            <person name="Chen X.G."/>
            <person name="Jiang X."/>
            <person name="Gu J."/>
            <person name="Xu M."/>
            <person name="Wu Y."/>
            <person name="Deng Y."/>
            <person name="Zhang C."/>
            <person name="Bonizzoni M."/>
            <person name="Dermauw W."/>
            <person name="Vontas J."/>
            <person name="Armbruster P."/>
            <person name="Huang X."/>
            <person name="Yang Y."/>
            <person name="Zhang H."/>
            <person name="He W."/>
            <person name="Peng H."/>
            <person name="Liu Y."/>
            <person name="Wu K."/>
            <person name="Chen J."/>
            <person name="Lirakis M."/>
            <person name="Topalis P."/>
            <person name="Van Leeuwen T."/>
            <person name="Hall A.B."/>
            <person name="Jiang X."/>
            <person name="Thorpe C."/>
            <person name="Mueller R.L."/>
            <person name="Sun C."/>
            <person name="Waterhouse R.M."/>
            <person name="Yan G."/>
            <person name="Tu Z.J."/>
            <person name="Fang X."/>
            <person name="James A.A."/>
        </authorList>
    </citation>
    <scope>NUCLEOTIDE SEQUENCE [LARGE SCALE GENOMIC DNA]</scope>
    <source>
        <strain evidence="11">Foshan</strain>
    </source>
</reference>
<feature type="domain" description="C2H2-type" evidence="8">
    <location>
        <begin position="422"/>
        <end position="445"/>
    </location>
</feature>
<dbReference type="Proteomes" id="UP000069940">
    <property type="component" value="Unassembled WGS sequence"/>
</dbReference>
<feature type="domain" description="C2H2-type" evidence="8">
    <location>
        <begin position="322"/>
        <end position="346"/>
    </location>
</feature>
<feature type="binding site" evidence="6">
    <location>
        <position position="22"/>
    </location>
    <ligand>
        <name>Zn(2+)</name>
        <dbReference type="ChEBI" id="CHEBI:29105"/>
    </ligand>
</feature>
<dbReference type="GeneID" id="109424349"/>
<keyword evidence="4 6" id="KW-0862">Zinc</keyword>
<name>A0ABM1ZVI3_AEDAL</name>
<dbReference type="SUPFAM" id="SSF57716">
    <property type="entry name" value="Glucocorticoid receptor-like (DNA-binding domain)"/>
    <property type="match status" value="1"/>
</dbReference>
<evidence type="ECO:0000259" key="9">
    <source>
        <dbReference type="PROSITE" id="PS51915"/>
    </source>
</evidence>
<evidence type="ECO:0000256" key="6">
    <source>
        <dbReference type="PROSITE-ProRule" id="PRU01263"/>
    </source>
</evidence>
<evidence type="ECO:0000256" key="1">
    <source>
        <dbReference type="ARBA" id="ARBA00022723"/>
    </source>
</evidence>
<keyword evidence="1 6" id="KW-0479">Metal-binding</keyword>
<feature type="domain" description="C2H2-type" evidence="8">
    <location>
        <begin position="356"/>
        <end position="384"/>
    </location>
</feature>
<evidence type="ECO:0000256" key="5">
    <source>
        <dbReference type="PROSITE-ProRule" id="PRU00042"/>
    </source>
</evidence>
<evidence type="ECO:0000313" key="11">
    <source>
        <dbReference type="Proteomes" id="UP000069940"/>
    </source>
</evidence>
<dbReference type="PANTHER" id="PTHR24379">
    <property type="entry name" value="KRAB AND ZINC FINGER DOMAIN-CONTAINING"/>
    <property type="match status" value="1"/>
</dbReference>
<reference evidence="10" key="2">
    <citation type="submission" date="2025-05" db="UniProtKB">
        <authorList>
            <consortium name="EnsemblMetazoa"/>
        </authorList>
    </citation>
    <scope>IDENTIFICATION</scope>
    <source>
        <strain evidence="10">Foshan</strain>
    </source>
</reference>
<feature type="binding site" evidence="6">
    <location>
        <position position="71"/>
    </location>
    <ligand>
        <name>Zn(2+)</name>
        <dbReference type="ChEBI" id="CHEBI:29105"/>
    </ligand>
</feature>
<feature type="domain" description="C2H2-type" evidence="8">
    <location>
        <begin position="296"/>
        <end position="323"/>
    </location>
</feature>